<sequence length="506" mass="53645">MLYKRSTGRPVLAASFALATVCSLPTLASAADTDNTQLVVEARADSSDGVGAITEISVNGQVLTTTEVTSTSWAPLTVTLPKPLASGDTVSVRFTNDATSGRPDRNLWVREIRSGDVELASTAQGVTYNRGATPAKAVDGQGVTPGQEVLPWEGALNFPWPAEVKIVSLPVQPAPAEPTATTQPTALATSEPVATAESTHRTPSGAAVFGAGSFWNQQIPAGAPLHPNSAALVDTLVDNLKFQGKASLNTTAYAPPVYVVDSSTPRRAVSNWLCNGASDDPAWLKKNWDAQFSQVPIPADVQPAGGEDQEIVIWSPSTGELWEMWRFQHTDGGFRACWGGKVSDTSASDGVHPYPFGVTASGLSLLGGTVRVSELKQGRIDHAIAIGVNAPRKGAFSWPANRTDGTSDSPNALMEGQRLRLDPSIDVDQLKISPVAKIIAKAAQEYGMVVRDNTGGPLVVYGEDSSPYTRAGKENPYNSFGAVQYDWMVGFPWDKMQALPKDYGKP</sequence>
<dbReference type="Gene3D" id="2.60.60.40">
    <property type="match status" value="1"/>
</dbReference>
<dbReference type="EMBL" id="JBHUFZ010000008">
    <property type="protein sequence ID" value="MFD1889250.1"/>
    <property type="molecule type" value="Genomic_DNA"/>
</dbReference>
<evidence type="ECO:0000256" key="1">
    <source>
        <dbReference type="SAM" id="SignalP"/>
    </source>
</evidence>
<evidence type="ECO:0000313" key="3">
    <source>
        <dbReference type="EMBL" id="MFD1889250.1"/>
    </source>
</evidence>
<keyword evidence="4" id="KW-1185">Reference proteome</keyword>
<feature type="chain" id="PRO_5047541604" evidence="1">
    <location>
        <begin position="31"/>
        <end position="506"/>
    </location>
</feature>
<gene>
    <name evidence="3" type="ORF">ACFSCS_03485</name>
</gene>
<organism evidence="3 4">
    <name type="scientific">Luteococcus peritonei</name>
    <dbReference type="NCBI Taxonomy" id="88874"/>
    <lineage>
        <taxon>Bacteria</taxon>
        <taxon>Bacillati</taxon>
        <taxon>Actinomycetota</taxon>
        <taxon>Actinomycetes</taxon>
        <taxon>Propionibacteriales</taxon>
        <taxon>Propionibacteriaceae</taxon>
        <taxon>Luteococcus</taxon>
    </lineage>
</organism>
<dbReference type="Proteomes" id="UP001597326">
    <property type="component" value="Unassembled WGS sequence"/>
</dbReference>
<feature type="signal peptide" evidence="1">
    <location>
        <begin position="1"/>
        <end position="30"/>
    </location>
</feature>
<keyword evidence="1" id="KW-0732">Signal</keyword>
<evidence type="ECO:0000259" key="2">
    <source>
        <dbReference type="Pfam" id="PF16841"/>
    </source>
</evidence>
<comment type="caution">
    <text evidence="3">The sequence shown here is derived from an EMBL/GenBank/DDBJ whole genome shotgun (WGS) entry which is preliminary data.</text>
</comment>
<protein>
    <submittedName>
        <fullName evidence="3">Carbohydrate-binding domain-containing protein</fullName>
    </submittedName>
</protein>
<accession>A0ABW4RT95</accession>
<dbReference type="InterPro" id="IPR031768">
    <property type="entry name" value="CBM60_xylan-bd"/>
</dbReference>
<reference evidence="4" key="1">
    <citation type="journal article" date="2019" name="Int. J. Syst. Evol. Microbiol.">
        <title>The Global Catalogue of Microorganisms (GCM) 10K type strain sequencing project: providing services to taxonomists for standard genome sequencing and annotation.</title>
        <authorList>
            <consortium name="The Broad Institute Genomics Platform"/>
            <consortium name="The Broad Institute Genome Sequencing Center for Infectious Disease"/>
            <person name="Wu L."/>
            <person name="Ma J."/>
        </authorList>
    </citation>
    <scope>NUCLEOTIDE SEQUENCE [LARGE SCALE GENOMIC DNA]</scope>
    <source>
        <strain evidence="4">CAIM 431</strain>
    </source>
</reference>
<dbReference type="RefSeq" id="WP_343872242.1">
    <property type="nucleotide sequence ID" value="NZ_BAAAIX010000007.1"/>
</dbReference>
<name>A0ABW4RT95_9ACTN</name>
<proteinExistence type="predicted"/>
<evidence type="ECO:0000313" key="4">
    <source>
        <dbReference type="Proteomes" id="UP001597326"/>
    </source>
</evidence>
<dbReference type="Pfam" id="PF16841">
    <property type="entry name" value="CBM60"/>
    <property type="match status" value="1"/>
</dbReference>
<feature type="domain" description="Carbohydrate binding module xylan-binding" evidence="2">
    <location>
        <begin position="38"/>
        <end position="128"/>
    </location>
</feature>